<organism evidence="4 5">
    <name type="scientific">Dietzia timorensis</name>
    <dbReference type="NCBI Taxonomy" id="499555"/>
    <lineage>
        <taxon>Bacteria</taxon>
        <taxon>Bacillati</taxon>
        <taxon>Actinomycetota</taxon>
        <taxon>Actinomycetes</taxon>
        <taxon>Mycobacteriales</taxon>
        <taxon>Dietziaceae</taxon>
        <taxon>Dietzia</taxon>
    </lineage>
</organism>
<dbReference type="InterPro" id="IPR052336">
    <property type="entry name" value="MlaD_Phospholipid_Transporter"/>
</dbReference>
<dbReference type="NCBIfam" id="TIGR00996">
    <property type="entry name" value="Mtu_fam_mce"/>
    <property type="match status" value="1"/>
</dbReference>
<dbReference type="Pfam" id="PF11887">
    <property type="entry name" value="Mce4_CUP1"/>
    <property type="match status" value="1"/>
</dbReference>
<keyword evidence="5" id="KW-1185">Reference proteome</keyword>
<dbReference type="AlphaFoldDB" id="A0A173LL26"/>
<reference evidence="4 5" key="1">
    <citation type="submission" date="2016-06" db="EMBL/GenBank/DDBJ databases">
        <title>Complete genome sequence of a saline-alkali tolerant type strain Dietzia timorensis ID05-A0528T.</title>
        <authorList>
            <person name="Wu X."/>
        </authorList>
    </citation>
    <scope>NUCLEOTIDE SEQUENCE [LARGE SCALE GENOMIC DNA]</scope>
    <source>
        <strain evidence="4 5">ID05-A0528</strain>
    </source>
</reference>
<dbReference type="Pfam" id="PF02470">
    <property type="entry name" value="MlaD"/>
    <property type="match status" value="1"/>
</dbReference>
<evidence type="ECO:0000256" key="1">
    <source>
        <dbReference type="SAM" id="Phobius"/>
    </source>
</evidence>
<dbReference type="InterPro" id="IPR005693">
    <property type="entry name" value="Mce"/>
</dbReference>
<feature type="transmembrane region" description="Helical" evidence="1">
    <location>
        <begin position="12"/>
        <end position="30"/>
    </location>
</feature>
<dbReference type="STRING" id="499555.BJL86_0630"/>
<keyword evidence="1" id="KW-0472">Membrane</keyword>
<dbReference type="GO" id="GO:0005576">
    <property type="term" value="C:extracellular region"/>
    <property type="evidence" value="ECO:0007669"/>
    <property type="project" value="TreeGrafter"/>
</dbReference>
<proteinExistence type="predicted"/>
<evidence type="ECO:0000259" key="2">
    <source>
        <dbReference type="Pfam" id="PF02470"/>
    </source>
</evidence>
<name>A0A173LL26_9ACTN</name>
<gene>
    <name evidence="4" type="ORF">BJL86_0630</name>
</gene>
<dbReference type="PANTHER" id="PTHR33371:SF17">
    <property type="entry name" value="MCE-FAMILY PROTEIN MCE1B"/>
    <property type="match status" value="1"/>
</dbReference>
<protein>
    <submittedName>
        <fullName evidence="4">Uncharacterized protein</fullName>
    </submittedName>
</protein>
<evidence type="ECO:0000313" key="5">
    <source>
        <dbReference type="Proteomes" id="UP000186104"/>
    </source>
</evidence>
<dbReference type="Proteomes" id="UP000186104">
    <property type="component" value="Chromosome"/>
</dbReference>
<dbReference type="KEGG" id="dtm:BJL86_0630"/>
<accession>A0A173LL26</accession>
<dbReference type="GO" id="GO:0051701">
    <property type="term" value="P:biological process involved in interaction with host"/>
    <property type="evidence" value="ECO:0007669"/>
    <property type="project" value="TreeGrafter"/>
</dbReference>
<dbReference type="InterPro" id="IPR003399">
    <property type="entry name" value="Mce/MlaD"/>
</dbReference>
<dbReference type="PANTHER" id="PTHR33371">
    <property type="entry name" value="INTERMEMBRANE PHOSPHOLIPID TRANSPORT SYSTEM BINDING PROTEIN MLAD-RELATED"/>
    <property type="match status" value="1"/>
</dbReference>
<evidence type="ECO:0000313" key="4">
    <source>
        <dbReference type="EMBL" id="ANI91432.1"/>
    </source>
</evidence>
<dbReference type="OrthoDB" id="338143at2"/>
<evidence type="ECO:0000259" key="3">
    <source>
        <dbReference type="Pfam" id="PF11887"/>
    </source>
</evidence>
<dbReference type="RefSeq" id="WP_067477491.1">
    <property type="nucleotide sequence ID" value="NZ_CP015961.1"/>
</dbReference>
<feature type="domain" description="Mce/MlaD" evidence="2">
    <location>
        <begin position="39"/>
        <end position="118"/>
    </location>
</feature>
<sequence length="347" mass="37169">MRAAGTAATVKLLVYCLIGVVASVLVVNSLRPPLGWGAHTYSAEFTGAEGLSPGSDVAITGVNVGRVTDVSRMTAEDGTVTAVATFEVSSDQPIRRGVRASVRFGDMLGVKYLSLDPPDGQTSALSNEDPLPENSRIPIERTTGPLDLTALVNGFKPLFESIDPNQINALTETIIAAFQGEPGALDRMLSRLALASRDLVSRSDVYSRLMSNLGDLERDLYDRRDDLERLIDGLGTVSEVLARNDGRDLADLIDNGDATVATLSSAIASNDPSIRANISTARVVTDDWIPNTREFDGALGRADAFFTTATRLTDYGGFVSLYMCNFTVSTGPEEFNFFGEPNSEVCQ</sequence>
<keyword evidence="1" id="KW-1133">Transmembrane helix</keyword>
<keyword evidence="1" id="KW-0812">Transmembrane</keyword>
<dbReference type="InterPro" id="IPR024516">
    <property type="entry name" value="Mce_C"/>
</dbReference>
<feature type="domain" description="Mammalian cell entry C-terminal" evidence="3">
    <location>
        <begin position="129"/>
        <end position="282"/>
    </location>
</feature>
<dbReference type="EMBL" id="CP015961">
    <property type="protein sequence ID" value="ANI91432.1"/>
    <property type="molecule type" value="Genomic_DNA"/>
</dbReference>